<feature type="chain" id="PRO_5036052680" evidence="2">
    <location>
        <begin position="20"/>
        <end position="336"/>
    </location>
</feature>
<keyword evidence="1" id="KW-1133">Transmembrane helix</keyword>
<dbReference type="AlphaFoldDB" id="A0A2U8LKM3"/>
<dbReference type="EMBL" id="MH460534">
    <property type="protein sequence ID" value="QCP68308.1"/>
    <property type="molecule type" value="Genomic_DNA"/>
</dbReference>
<reference evidence="4" key="3">
    <citation type="submission" date="2018-04" db="EMBL/GenBank/DDBJ databases">
        <authorList>
            <person name="Ye L."/>
            <person name="Wu X."/>
        </authorList>
    </citation>
    <scope>NUCLEOTIDE SEQUENCE</scope>
    <source>
        <strain evidence="4">JX</strain>
    </source>
</reference>
<feature type="transmembrane region" description="Helical" evidence="1">
    <location>
        <begin position="290"/>
        <end position="312"/>
    </location>
</feature>
<keyword evidence="2" id="KW-0732">Signal</keyword>
<dbReference type="GeneID" id="71032237"/>
<evidence type="ECO:0000313" key="4">
    <source>
        <dbReference type="EMBL" id="QBS47725.1"/>
    </source>
</evidence>
<protein>
    <submittedName>
        <fullName evidence="3">Uncharacterized protein</fullName>
    </submittedName>
</protein>
<geneLocation type="mitochondrion" evidence="3"/>
<reference evidence="5" key="4">
    <citation type="submission" date="2018-06" db="EMBL/GenBank/DDBJ databases">
        <title>Analysis of Pleurotus pulmonarius Mitogenome and Mitochondrial Inheritance.</title>
        <authorList>
            <person name="Ye L."/>
            <person name="Wu X."/>
        </authorList>
    </citation>
    <scope>NUCLEOTIDE SEQUENCE</scope>
</reference>
<dbReference type="EMBL" id="MG596520">
    <property type="protein sequence ID" value="AWL21254.1"/>
    <property type="molecule type" value="Genomic_DNA"/>
</dbReference>
<feature type="transmembrane region" description="Helical" evidence="1">
    <location>
        <begin position="121"/>
        <end position="141"/>
    </location>
</feature>
<feature type="transmembrane region" description="Helical" evidence="1">
    <location>
        <begin position="233"/>
        <end position="259"/>
    </location>
</feature>
<sequence length="336" mass="38020">MLLFTIILVLALLINYAATNKLLGLKLHHFCKSETLTDKVVTFILILSVLLFFTDFLRIILDYFLAAGPKFAFVNGENNNIQPIAQDPVKVFPTPLPQVWGTIGTAAAVHKIVPGNFRIKALAALGSLGVSIPITIYSMAIENPNGLTTVLRAISDFKANNKWPTETNGGKFVTSEEISKQLSSEKISKFIDSSIFESFSLEMLMEKYIQLVFTVFKPASFEGYLDDLLGQQLLIHLLLLMSILGVLIFFSIFIFLLIFNSKKEYLLSKFNNKYLQFYIKYQYLLLKFSLIWMPVVIFIGLVQILVMTIFLITHTIPIEAFPVDPHMYILSKPVKD</sequence>
<evidence type="ECO:0000313" key="5">
    <source>
        <dbReference type="EMBL" id="QCP68308.1"/>
    </source>
</evidence>
<keyword evidence="3" id="KW-0496">Mitochondrion</keyword>
<accession>A0A2U8LKM3</accession>
<proteinExistence type="predicted"/>
<keyword evidence="1" id="KW-0812">Transmembrane</keyword>
<feature type="transmembrane region" description="Helical" evidence="1">
    <location>
        <begin position="41"/>
        <end position="61"/>
    </location>
</feature>
<organism evidence="3">
    <name type="scientific">Pleurotus pulmonarius</name>
    <name type="common">Indian oyster mushroom</name>
    <dbReference type="NCBI Taxonomy" id="28995"/>
    <lineage>
        <taxon>Eukaryota</taxon>
        <taxon>Fungi</taxon>
        <taxon>Dikarya</taxon>
        <taxon>Basidiomycota</taxon>
        <taxon>Agaricomycotina</taxon>
        <taxon>Agaricomycetes</taxon>
        <taxon>Agaricomycetidae</taxon>
        <taxon>Agaricales</taxon>
        <taxon>Pleurotineae</taxon>
        <taxon>Pleurotaceae</taxon>
        <taxon>Pleurotus</taxon>
    </lineage>
</organism>
<dbReference type="EMBL" id="MH211599">
    <property type="protein sequence ID" value="QBS47725.1"/>
    <property type="molecule type" value="Genomic_DNA"/>
</dbReference>
<keyword evidence="1" id="KW-0472">Membrane</keyword>
<evidence type="ECO:0000313" key="3">
    <source>
        <dbReference type="EMBL" id="AWL21254.1"/>
    </source>
</evidence>
<gene>
    <name evidence="3" type="primary">orf336</name>
</gene>
<name>A0A2U8LKM3_PLEPU</name>
<evidence type="ECO:0000256" key="2">
    <source>
        <dbReference type="SAM" id="SignalP"/>
    </source>
</evidence>
<evidence type="ECO:0000256" key="1">
    <source>
        <dbReference type="SAM" id="Phobius"/>
    </source>
</evidence>
<feature type="signal peptide" evidence="2">
    <location>
        <begin position="1"/>
        <end position="19"/>
    </location>
</feature>
<dbReference type="RefSeq" id="YP_010284337.1">
    <property type="nucleotide sequence ID" value="NC_061177.1"/>
</dbReference>
<reference evidence="4" key="2">
    <citation type="journal article" date="2018" name="Jun Wu Xue Bao">
        <title>Mitochondrial genome sequencing and Polymorphism analysis of Pleurotus geesteranus.</title>
        <authorList>
            <person name="Ye L.-Y."/>
            <person name="Megn G.-L."/>
            <person name="Cheng B."/>
            <person name="Zhao L.-L."/>
            <person name="Xie F."/>
            <person name="Wu X.-P."/>
        </authorList>
    </citation>
    <scope>NUCLEOTIDE SEQUENCE</scope>
    <source>
        <strain evidence="4">JX</strain>
    </source>
</reference>
<reference evidence="3" key="1">
    <citation type="submission" date="2017-11" db="EMBL/GenBank/DDBJ databases">
        <title>Analysis of Pleurotus Pulmonarius Mitogenome and Mitochondrial Inheritance.</title>
        <authorList>
            <person name="Ye L."/>
            <person name="Wu X."/>
            <person name="Meng G."/>
            <person name="Deng Y."/>
        </authorList>
    </citation>
    <scope>NUCLEOTIDE SEQUENCE</scope>
</reference>